<evidence type="ECO:0000313" key="2">
    <source>
        <dbReference type="Proteomes" id="UP000189704"/>
    </source>
</evidence>
<feature type="region of interest" description="Disordered" evidence="1">
    <location>
        <begin position="1"/>
        <end position="20"/>
    </location>
</feature>
<dbReference type="GeneID" id="103259860"/>
<gene>
    <name evidence="3" type="primary">GRP</name>
</gene>
<name>A0A1U7T6N1_CARSF</name>
<proteinExistence type="predicted"/>
<organism evidence="2 3">
    <name type="scientific">Carlito syrichta</name>
    <name type="common">Philippine tarsier</name>
    <name type="synonym">Tarsius syrichta</name>
    <dbReference type="NCBI Taxonomy" id="1868482"/>
    <lineage>
        <taxon>Eukaryota</taxon>
        <taxon>Metazoa</taxon>
        <taxon>Chordata</taxon>
        <taxon>Craniata</taxon>
        <taxon>Vertebrata</taxon>
        <taxon>Euteleostomi</taxon>
        <taxon>Mammalia</taxon>
        <taxon>Eutheria</taxon>
        <taxon>Euarchontoglires</taxon>
        <taxon>Primates</taxon>
        <taxon>Haplorrhini</taxon>
        <taxon>Tarsiiformes</taxon>
        <taxon>Tarsiidae</taxon>
        <taxon>Carlito</taxon>
    </lineage>
</organism>
<feature type="compositionally biased region" description="Polar residues" evidence="1">
    <location>
        <begin position="60"/>
        <end position="70"/>
    </location>
</feature>
<sequence>MGKKSTGESPPVSEGGNLKQPLGEYIQWEEAARNLLGLIEAMGNRSRQPPAHEHPGSRQPPWNSDSSSNFKDLVDSLLQVVNVKEATPS</sequence>
<dbReference type="CTD" id="2922"/>
<feature type="region of interest" description="Disordered" evidence="1">
    <location>
        <begin position="40"/>
        <end position="70"/>
    </location>
</feature>
<reference evidence="3" key="1">
    <citation type="submission" date="2025-08" db="UniProtKB">
        <authorList>
            <consortium name="RefSeq"/>
        </authorList>
    </citation>
    <scope>IDENTIFICATION</scope>
</reference>
<dbReference type="KEGG" id="csyr:103259860"/>
<protein>
    <submittedName>
        <fullName evidence="3">Gastrin-releasing peptide</fullName>
    </submittedName>
</protein>
<dbReference type="RefSeq" id="XP_008055709.1">
    <property type="nucleotide sequence ID" value="XM_008057518.1"/>
</dbReference>
<accession>A0A1U7T6N1</accession>
<evidence type="ECO:0000256" key="1">
    <source>
        <dbReference type="SAM" id="MobiDB-lite"/>
    </source>
</evidence>
<keyword evidence="2" id="KW-1185">Reference proteome</keyword>
<dbReference type="OrthoDB" id="9879745at2759"/>
<evidence type="ECO:0000313" key="3">
    <source>
        <dbReference type="RefSeq" id="XP_008055709.1"/>
    </source>
</evidence>
<dbReference type="STRING" id="1868482.ENSTSYP00000006882"/>
<dbReference type="AlphaFoldDB" id="A0A1U7T6N1"/>
<dbReference type="Proteomes" id="UP000189704">
    <property type="component" value="Unplaced"/>
</dbReference>